<dbReference type="SUPFAM" id="SSF52821">
    <property type="entry name" value="Rhodanese/Cell cycle control phosphatase"/>
    <property type="match status" value="1"/>
</dbReference>
<evidence type="ECO:0000313" key="3">
    <source>
        <dbReference type="Proteomes" id="UP000253209"/>
    </source>
</evidence>
<sequence length="119" mass="12606">MDCTTVISALSAGFQLSGSTAKLPVIFNIGVVEDIKGAIHIGAASEAGNLRKLRVAVKPLPKNTPIVIYCGCCPFAKCPNAKPAFSELKALGYTQVKMLNLPTNLNTDWTAKGYPLKAK</sequence>
<evidence type="ECO:0000313" key="2">
    <source>
        <dbReference type="EMBL" id="RCH55784.1"/>
    </source>
</evidence>
<dbReference type="InterPro" id="IPR036873">
    <property type="entry name" value="Rhodanese-like_dom_sf"/>
</dbReference>
<dbReference type="PROSITE" id="PS50206">
    <property type="entry name" value="RHODANESE_3"/>
    <property type="match status" value="1"/>
</dbReference>
<dbReference type="Gene3D" id="3.40.250.10">
    <property type="entry name" value="Rhodanese-like domain"/>
    <property type="match status" value="1"/>
</dbReference>
<feature type="domain" description="Rhodanese" evidence="1">
    <location>
        <begin position="35"/>
        <end position="118"/>
    </location>
</feature>
<comment type="caution">
    <text evidence="2">The sequence shown here is derived from an EMBL/GenBank/DDBJ whole genome shotgun (WGS) entry which is preliminary data.</text>
</comment>
<dbReference type="InterPro" id="IPR001763">
    <property type="entry name" value="Rhodanese-like_dom"/>
</dbReference>
<accession>A0A367GQN6</accession>
<dbReference type="CDD" id="cd00158">
    <property type="entry name" value="RHOD"/>
    <property type="match status" value="1"/>
</dbReference>
<name>A0A367GQN6_9SPHI</name>
<reference evidence="2 3" key="1">
    <citation type="submission" date="2018-05" db="EMBL/GenBank/DDBJ databases">
        <title>Mucilaginibacter hurinus sp. nov., isolated from briquette warehouse soil.</title>
        <authorList>
            <person name="Choi L."/>
        </authorList>
    </citation>
    <scope>NUCLEOTIDE SEQUENCE [LARGE SCALE GENOMIC DNA]</scope>
    <source>
        <strain evidence="2 3">ZR32</strain>
    </source>
</reference>
<evidence type="ECO:0000259" key="1">
    <source>
        <dbReference type="PROSITE" id="PS50206"/>
    </source>
</evidence>
<dbReference type="RefSeq" id="WP_114003819.1">
    <property type="nucleotide sequence ID" value="NZ_QGDC01000002.1"/>
</dbReference>
<dbReference type="Proteomes" id="UP000253209">
    <property type="component" value="Unassembled WGS sequence"/>
</dbReference>
<gene>
    <name evidence="2" type="ORF">DJ568_03245</name>
</gene>
<keyword evidence="3" id="KW-1185">Reference proteome</keyword>
<organism evidence="2 3">
    <name type="scientific">Mucilaginibacter hurinus</name>
    <dbReference type="NCBI Taxonomy" id="2201324"/>
    <lineage>
        <taxon>Bacteria</taxon>
        <taxon>Pseudomonadati</taxon>
        <taxon>Bacteroidota</taxon>
        <taxon>Sphingobacteriia</taxon>
        <taxon>Sphingobacteriales</taxon>
        <taxon>Sphingobacteriaceae</taxon>
        <taxon>Mucilaginibacter</taxon>
    </lineage>
</organism>
<protein>
    <submittedName>
        <fullName evidence="2">Rhodanese-like domain-containing protein</fullName>
    </submittedName>
</protein>
<dbReference type="AlphaFoldDB" id="A0A367GQN6"/>
<dbReference type="OrthoDB" id="760650at2"/>
<dbReference type="EMBL" id="QGDC01000002">
    <property type="protein sequence ID" value="RCH55784.1"/>
    <property type="molecule type" value="Genomic_DNA"/>
</dbReference>
<proteinExistence type="predicted"/>